<dbReference type="Proteomes" id="UP000787568">
    <property type="component" value="Unassembled WGS sequence"/>
</dbReference>
<evidence type="ECO:0000313" key="10">
    <source>
        <dbReference type="Proteomes" id="UP000787568"/>
    </source>
</evidence>
<dbReference type="Pfam" id="PF13807">
    <property type="entry name" value="GNVR"/>
    <property type="match status" value="1"/>
</dbReference>
<dbReference type="EMBL" id="JAEEFW010000004">
    <property type="protein sequence ID" value="MBU4633861.1"/>
    <property type="molecule type" value="Genomic_DNA"/>
</dbReference>
<dbReference type="Pfam" id="PF02706">
    <property type="entry name" value="Wzz"/>
    <property type="match status" value="1"/>
</dbReference>
<dbReference type="PANTHER" id="PTHR32309:SF13">
    <property type="entry name" value="FERRIC ENTEROBACTIN TRANSPORT PROTEIN FEPE"/>
    <property type="match status" value="1"/>
</dbReference>
<accession>A0AAJ1E8Z9</accession>
<evidence type="ECO:0000256" key="6">
    <source>
        <dbReference type="SAM" id="Phobius"/>
    </source>
</evidence>
<evidence type="ECO:0000256" key="4">
    <source>
        <dbReference type="ARBA" id="ARBA00022989"/>
    </source>
</evidence>
<sequence length="353" mass="39583">MQSSSAESCDNSEIDLQSLVRSLWYRKWLVLSVMLLSILTASLYAYTAKPVYEAKLFLIQPTANDIANINYGRTQESGLEPLKANTIYQVFLQALDSESLRQDFFHNVYLPSLPDKTREASQGELYLRFSKSLSVKLPTKDTGDRAVVVMENGNPDEALSWAQAYVDHASTMAKAEVYKDVSSESAVRARNLLQRIESLREVSRKLRQDSVTKLREALRVAEAIGLETPPIIMGSPAVELAGSMDGQVLYMRGSKALKAEIENLEQRESDDPFSTDLRKLQSNYSFYKELELNRPDISVYRQDGVALHPDSPIKPKRTLIVVLGLMLGLMVGVGVALVFYLLDKKRSPSRPLI</sequence>
<dbReference type="GO" id="GO:0005886">
    <property type="term" value="C:plasma membrane"/>
    <property type="evidence" value="ECO:0007669"/>
    <property type="project" value="UniProtKB-SubCell"/>
</dbReference>
<feature type="transmembrane region" description="Helical" evidence="6">
    <location>
        <begin position="319"/>
        <end position="342"/>
    </location>
</feature>
<keyword evidence="5 6" id="KW-0472">Membrane</keyword>
<dbReference type="InterPro" id="IPR032807">
    <property type="entry name" value="GNVR"/>
</dbReference>
<feature type="transmembrane region" description="Helical" evidence="6">
    <location>
        <begin position="28"/>
        <end position="46"/>
    </location>
</feature>
<dbReference type="InterPro" id="IPR050445">
    <property type="entry name" value="Bact_polysacc_biosynth/exp"/>
</dbReference>
<reference evidence="9" key="1">
    <citation type="submission" date="2020-12" db="EMBL/GenBank/DDBJ databases">
        <title>Generalized mutagenesis with transposon Tn5. A laboratory procedure for the identification of genes responsible for a bacterial phenotype and its regulation, illustrated with phenazine production in Pseudomonas chlororaphis.</title>
        <authorList>
            <person name="Muzio F."/>
            <person name="Sobrero P."/>
            <person name="Agaras B."/>
            <person name="Valverde C."/>
        </authorList>
    </citation>
    <scope>NUCLEOTIDE SEQUENCE</scope>
    <source>
        <strain evidence="9">SMMP3</strain>
    </source>
</reference>
<evidence type="ECO:0000256" key="3">
    <source>
        <dbReference type="ARBA" id="ARBA00022692"/>
    </source>
</evidence>
<evidence type="ECO:0000259" key="8">
    <source>
        <dbReference type="Pfam" id="PF13807"/>
    </source>
</evidence>
<proteinExistence type="predicted"/>
<dbReference type="InterPro" id="IPR003856">
    <property type="entry name" value="LPS_length_determ_N"/>
</dbReference>
<dbReference type="SUPFAM" id="SSF160355">
    <property type="entry name" value="Bacterial polysaccharide co-polymerase-like"/>
    <property type="match status" value="1"/>
</dbReference>
<keyword evidence="3 6" id="KW-0812">Transmembrane</keyword>
<name>A0AAJ1E8Z9_9PSED</name>
<dbReference type="RefSeq" id="WP_124309233.1">
    <property type="nucleotide sequence ID" value="NZ_CP027715.1"/>
</dbReference>
<feature type="domain" description="Polysaccharide chain length determinant N-terminal" evidence="7">
    <location>
        <begin position="13"/>
        <end position="105"/>
    </location>
</feature>
<keyword evidence="4 6" id="KW-1133">Transmembrane helix</keyword>
<evidence type="ECO:0000256" key="5">
    <source>
        <dbReference type="ARBA" id="ARBA00023136"/>
    </source>
</evidence>
<dbReference type="AlphaFoldDB" id="A0AAJ1E8Z9"/>
<dbReference type="Gene3D" id="3.30.1890.10">
    <property type="entry name" value="FepE-like"/>
    <property type="match status" value="1"/>
</dbReference>
<dbReference type="PANTHER" id="PTHR32309">
    <property type="entry name" value="TYROSINE-PROTEIN KINASE"/>
    <property type="match status" value="1"/>
</dbReference>
<evidence type="ECO:0000256" key="2">
    <source>
        <dbReference type="ARBA" id="ARBA00022475"/>
    </source>
</evidence>
<organism evidence="9 10">
    <name type="scientific">Pseudomonas chlororaphis subsp. aurantiaca</name>
    <dbReference type="NCBI Taxonomy" id="86192"/>
    <lineage>
        <taxon>Bacteria</taxon>
        <taxon>Pseudomonadati</taxon>
        <taxon>Pseudomonadota</taxon>
        <taxon>Gammaproteobacteria</taxon>
        <taxon>Pseudomonadales</taxon>
        <taxon>Pseudomonadaceae</taxon>
        <taxon>Pseudomonas</taxon>
    </lineage>
</organism>
<dbReference type="GO" id="GO:0004713">
    <property type="term" value="F:protein tyrosine kinase activity"/>
    <property type="evidence" value="ECO:0007669"/>
    <property type="project" value="TreeGrafter"/>
</dbReference>
<feature type="domain" description="Tyrosine-protein kinase G-rich" evidence="8">
    <location>
        <begin position="306"/>
        <end position="338"/>
    </location>
</feature>
<evidence type="ECO:0000259" key="7">
    <source>
        <dbReference type="Pfam" id="PF02706"/>
    </source>
</evidence>
<comment type="subcellular location">
    <subcellularLocation>
        <location evidence="1">Cell membrane</location>
        <topology evidence="1">Multi-pass membrane protein</topology>
    </subcellularLocation>
</comment>
<keyword evidence="2" id="KW-1003">Cell membrane</keyword>
<protein>
    <submittedName>
        <fullName evidence="9">LPS O-antigen chain length determinant protein WzzB</fullName>
    </submittedName>
</protein>
<evidence type="ECO:0000256" key="1">
    <source>
        <dbReference type="ARBA" id="ARBA00004651"/>
    </source>
</evidence>
<comment type="caution">
    <text evidence="9">The sequence shown here is derived from an EMBL/GenBank/DDBJ whole genome shotgun (WGS) entry which is preliminary data.</text>
</comment>
<gene>
    <name evidence="9" type="ORF">I8747_13760</name>
</gene>
<evidence type="ECO:0000313" key="9">
    <source>
        <dbReference type="EMBL" id="MBU4633861.1"/>
    </source>
</evidence>